<dbReference type="RefSeq" id="WP_053604936.1">
    <property type="nucleotide sequence ID" value="NZ_CP012600.1"/>
</dbReference>
<dbReference type="SUPFAM" id="SSF51338">
    <property type="entry name" value="Composite domain of metallo-dependent hydrolases"/>
    <property type="match status" value="1"/>
</dbReference>
<dbReference type="GO" id="GO:0019700">
    <property type="term" value="P:organic phosphonate catabolic process"/>
    <property type="evidence" value="ECO:0007669"/>
    <property type="project" value="InterPro"/>
</dbReference>
<dbReference type="AlphaFoldDB" id="A0A0M4FLT7"/>
<dbReference type="InterPro" id="IPR012696">
    <property type="entry name" value="PhnM"/>
</dbReference>
<accession>A0A0M4FLT7</accession>
<dbReference type="STRING" id="1441095.AM592_17135"/>
<sequence>MDIIKRICNGKIVTPNEIIENGTIVIEGNTIVNIERNKISPVDLNDIDAAGMWVFPGLIDSHSDAIEQEIQPRPTSVMPVSSAFYELERKLAGQGITTMYHSLSLNYTESNGNWVRRNHNVEAIIKKILELTKEQSLIRNKIHLRYELRNIEGYPVVEELLKRNLIDQVSFMDHTPGKGQWHDIEIQKKKFMKQLNLTSEEADLHILELQHDTNLNFDAIKDLADLAYQMGIPLASHDDDTIEKIKMLETWKAAISEFPISLEIAEEARRRGFYVVVGAPNLLLGGSHNKNLSSFEAIQAGLVDILCSDYYPGSLLHGIFYLYNRGHDLVDAVKLATLNPAKSLGLADFTGSIEIGKRADILIIDDEKNQPKLHKTILDGEVIYQIQYRNLEKSIVK</sequence>
<protein>
    <recommendedName>
        <fullName evidence="1">Amidohydrolase-related domain-containing protein</fullName>
    </recommendedName>
</protein>
<dbReference type="EMBL" id="CP012600">
    <property type="protein sequence ID" value="ALC83104.1"/>
    <property type="molecule type" value="Genomic_DNA"/>
</dbReference>
<dbReference type="PIRSF" id="PIRSF038971">
    <property type="entry name" value="PhnM"/>
    <property type="match status" value="1"/>
</dbReference>
<evidence type="ECO:0000313" key="3">
    <source>
        <dbReference type="Proteomes" id="UP000067625"/>
    </source>
</evidence>
<dbReference type="InterPro" id="IPR032466">
    <property type="entry name" value="Metal_Hydrolase"/>
</dbReference>
<keyword evidence="3" id="KW-1185">Reference proteome</keyword>
<dbReference type="Gene3D" id="2.30.40.10">
    <property type="entry name" value="Urease, subunit C, domain 1"/>
    <property type="match status" value="2"/>
</dbReference>
<gene>
    <name evidence="2" type="ORF">AM592_17135</name>
</gene>
<dbReference type="PATRIC" id="fig|1441095.3.peg.3804"/>
<evidence type="ECO:0000259" key="1">
    <source>
        <dbReference type="Pfam" id="PF01979"/>
    </source>
</evidence>
<proteinExistence type="predicted"/>
<dbReference type="PANTHER" id="PTHR43135:SF3">
    <property type="entry name" value="ALPHA-D-RIBOSE 1-METHYLPHOSPHONATE 5-TRIPHOSPHATE DIPHOSPHATASE"/>
    <property type="match status" value="1"/>
</dbReference>
<dbReference type="InterPro" id="IPR006680">
    <property type="entry name" value="Amidohydro-rel"/>
</dbReference>
<evidence type="ECO:0000313" key="2">
    <source>
        <dbReference type="EMBL" id="ALC83104.1"/>
    </source>
</evidence>
<dbReference type="Proteomes" id="UP000067625">
    <property type="component" value="Chromosome"/>
</dbReference>
<name>A0A0M4FLT7_9BACI</name>
<reference evidence="2 3" key="2">
    <citation type="journal article" date="2016" name="Int. J. Syst. Evol. Microbiol.">
        <title>Bacillus gobiensis sp. nov., isolated from a soil sample.</title>
        <authorList>
            <person name="Liu B."/>
            <person name="Liu G.H."/>
            <person name="Cetin S."/>
            <person name="Schumann P."/>
            <person name="Pan Z.Z."/>
            <person name="Chen Q.Q."/>
        </authorList>
    </citation>
    <scope>NUCLEOTIDE SEQUENCE [LARGE SCALE GENOMIC DNA]</scope>
    <source>
        <strain evidence="2 3">FJAT-4402</strain>
    </source>
</reference>
<organism evidence="2 3">
    <name type="scientific">Bacillus gobiensis</name>
    <dbReference type="NCBI Taxonomy" id="1441095"/>
    <lineage>
        <taxon>Bacteria</taxon>
        <taxon>Bacillati</taxon>
        <taxon>Bacillota</taxon>
        <taxon>Bacilli</taxon>
        <taxon>Bacillales</taxon>
        <taxon>Bacillaceae</taxon>
        <taxon>Bacillus</taxon>
    </lineage>
</organism>
<dbReference type="NCBIfam" id="NF011990">
    <property type="entry name" value="PRK15446.2-6"/>
    <property type="match status" value="1"/>
</dbReference>
<dbReference type="InterPro" id="IPR011059">
    <property type="entry name" value="Metal-dep_hydrolase_composite"/>
</dbReference>
<dbReference type="PANTHER" id="PTHR43135">
    <property type="entry name" value="ALPHA-D-RIBOSE 1-METHYLPHOSPHONATE 5-TRIPHOSPHATE DIPHOSPHATASE"/>
    <property type="match status" value="1"/>
</dbReference>
<dbReference type="GO" id="GO:0016810">
    <property type="term" value="F:hydrolase activity, acting on carbon-nitrogen (but not peptide) bonds"/>
    <property type="evidence" value="ECO:0007669"/>
    <property type="project" value="InterPro"/>
</dbReference>
<dbReference type="SUPFAM" id="SSF51556">
    <property type="entry name" value="Metallo-dependent hydrolases"/>
    <property type="match status" value="1"/>
</dbReference>
<dbReference type="InterPro" id="IPR051781">
    <property type="entry name" value="Metallo-dep_Hydrolase"/>
</dbReference>
<dbReference type="NCBIfam" id="NF011984">
    <property type="entry name" value="PRK15446.1-5"/>
    <property type="match status" value="1"/>
</dbReference>
<feature type="domain" description="Amidohydrolase-related" evidence="1">
    <location>
        <begin position="205"/>
        <end position="382"/>
    </location>
</feature>
<dbReference type="OrthoDB" id="9776488at2"/>
<dbReference type="Pfam" id="PF01979">
    <property type="entry name" value="Amidohydro_1"/>
    <property type="match status" value="1"/>
</dbReference>
<dbReference type="NCBIfam" id="NF011987">
    <property type="entry name" value="PRK15446.2-3"/>
    <property type="match status" value="1"/>
</dbReference>
<reference evidence="3" key="1">
    <citation type="submission" date="2015-08" db="EMBL/GenBank/DDBJ databases">
        <title>Genome sequencing project for genomic taxonomy and phylogenomics of Bacillus-like bacteria.</title>
        <authorList>
            <person name="Liu B."/>
            <person name="Wang J."/>
            <person name="Zhu Y."/>
            <person name="Liu G."/>
            <person name="Chen Q."/>
            <person name="Chen Z."/>
            <person name="Lan J."/>
            <person name="Che J."/>
            <person name="Ge C."/>
            <person name="Shi H."/>
            <person name="Pan Z."/>
            <person name="Liu X."/>
        </authorList>
    </citation>
    <scope>NUCLEOTIDE SEQUENCE [LARGE SCALE GENOMIC DNA]</scope>
    <source>
        <strain evidence="3">FJAT-4402</strain>
    </source>
</reference>